<dbReference type="AlphaFoldDB" id="A0AA41K4P0"/>
<proteinExistence type="predicted"/>
<dbReference type="Proteomes" id="UP000708338">
    <property type="component" value="Unassembled WGS sequence"/>
</dbReference>
<gene>
    <name evidence="1" type="ORF">GPL26_07945</name>
</gene>
<protein>
    <submittedName>
        <fullName evidence="1">Uncharacterized protein</fullName>
    </submittedName>
</protein>
<evidence type="ECO:0000313" key="2">
    <source>
        <dbReference type="Proteomes" id="UP000708338"/>
    </source>
</evidence>
<dbReference type="EMBL" id="WQPS01000007">
    <property type="protein sequence ID" value="MBT9809576.1"/>
    <property type="molecule type" value="Genomic_DNA"/>
</dbReference>
<reference evidence="1" key="1">
    <citation type="journal article" date="2021" name="Gut Microbes">
        <title>A synthetic consortium of 100 gut commensals modulates the composition and function in a colon model of the microbiome of elderly subjects.</title>
        <authorList>
            <person name="Perez M."/>
            <person name="Ntemiri A."/>
            <person name="Tan H."/>
            <person name="Harris H.M.B."/>
            <person name="Roager H.M."/>
            <person name="Ribiere C."/>
            <person name="O'Toole P.W."/>
        </authorList>
    </citation>
    <scope>NUCLEOTIDE SEQUENCE</scope>
    <source>
        <strain evidence="1">MCC335</strain>
    </source>
</reference>
<sequence>MHYIKIEFSEKELNEIMEEIDQAQEKIFESWKRLEGLEIAVAKGSDCPDEQPTRATKKEMDDTDKTISNICKWIDGIMERTSHTADPTLVPETAEALARLISARATSEIMAGNNPRKENNERE</sequence>
<comment type="caution">
    <text evidence="1">The sequence shown here is derived from an EMBL/GenBank/DDBJ whole genome shotgun (WGS) entry which is preliminary data.</text>
</comment>
<evidence type="ECO:0000313" key="1">
    <source>
        <dbReference type="EMBL" id="MBT9809576.1"/>
    </source>
</evidence>
<organism evidence="1 2">
    <name type="scientific">Enterocloster citroniae</name>
    <dbReference type="NCBI Taxonomy" id="358743"/>
    <lineage>
        <taxon>Bacteria</taxon>
        <taxon>Bacillati</taxon>
        <taxon>Bacillota</taxon>
        <taxon>Clostridia</taxon>
        <taxon>Lachnospirales</taxon>
        <taxon>Lachnospiraceae</taxon>
        <taxon>Enterocloster</taxon>
    </lineage>
</organism>
<dbReference type="RefSeq" id="WP_215630037.1">
    <property type="nucleotide sequence ID" value="NZ_JBCOSW010000026.1"/>
</dbReference>
<name>A0AA41K4P0_9FIRM</name>
<accession>A0AA41K4P0</accession>